<gene>
    <name evidence="4" type="ORF">PTSG_07262</name>
</gene>
<evidence type="ECO:0000259" key="3">
    <source>
        <dbReference type="PROSITE" id="PS50850"/>
    </source>
</evidence>
<dbReference type="PROSITE" id="PS50850">
    <property type="entry name" value="MFS"/>
    <property type="match status" value="1"/>
</dbReference>
<feature type="transmembrane region" description="Helical" evidence="2">
    <location>
        <begin position="363"/>
        <end position="383"/>
    </location>
</feature>
<dbReference type="OrthoDB" id="28755at2759"/>
<dbReference type="GO" id="GO:0022857">
    <property type="term" value="F:transmembrane transporter activity"/>
    <property type="evidence" value="ECO:0007669"/>
    <property type="project" value="InterPro"/>
</dbReference>
<feature type="transmembrane region" description="Helical" evidence="2">
    <location>
        <begin position="235"/>
        <end position="257"/>
    </location>
</feature>
<accession>F2UEI7</accession>
<feature type="transmembrane region" description="Helical" evidence="2">
    <location>
        <begin position="395"/>
        <end position="417"/>
    </location>
</feature>
<feature type="transmembrane region" description="Helical" evidence="2">
    <location>
        <begin position="197"/>
        <end position="214"/>
    </location>
</feature>
<evidence type="ECO:0000313" key="4">
    <source>
        <dbReference type="EMBL" id="EGD75037.1"/>
    </source>
</evidence>
<dbReference type="Gene3D" id="1.20.1250.20">
    <property type="entry name" value="MFS general substrate transporter like domains"/>
    <property type="match status" value="2"/>
</dbReference>
<dbReference type="OMA" id="WVIITRF"/>
<dbReference type="GO" id="GO:0016020">
    <property type="term" value="C:membrane"/>
    <property type="evidence" value="ECO:0007669"/>
    <property type="project" value="UniProtKB-SubCell"/>
</dbReference>
<dbReference type="InterPro" id="IPR011701">
    <property type="entry name" value="MFS"/>
</dbReference>
<feature type="transmembrane region" description="Helical" evidence="2">
    <location>
        <begin position="139"/>
        <end position="158"/>
    </location>
</feature>
<dbReference type="InterPro" id="IPR020846">
    <property type="entry name" value="MFS_dom"/>
</dbReference>
<dbReference type="PANTHER" id="PTHR23528">
    <property type="match status" value="1"/>
</dbReference>
<keyword evidence="2" id="KW-0812">Transmembrane</keyword>
<sequence>MSAGSGDGDAHSMHEFLIQEGDNGDVLGLTDDGLSGESSTDGLGSSSSGLMDGIEVDTSLWRVSRLSLILLNVGWTGLACVLVAWGVVMLPSQVRSTVGNDRVGLGLAAIVVVGSLLIVTPLIGMLSDRSTLSYGRRRPWMLIGLVWLVIAQICLGLANPHKPAAKPLGCEDELNNATSIVGTTTAAPDTEELHGHLWALILVYGLATVGYQLIGTPYTGLIADHTPPAQRGFGSGMNGILTVTGNLLGASVGFLFASSLTILHIYIILSILVTASVLVVVFSQPEDPPPKSQQWRKSGTAKRSGCSNFVLTYVEPLKHHDFRWVFFTRFLMQQGLATVLFFLELYFHDQVDLPGDLRSEEAVAYALVPLFICAGVSSVLSGMASDRSGGKRKRFVIGAALIMSVSTIVLVFVRSFYACLAVAGVFGAGYGCFTSVDFALVLDVLPNERDRAKDLAIWHQALVLPQLIATPIGGAIRDGITRVACSGPSTSPNHCKKAHCPAAYIVLFSITAAYFLLSALFVRRVRGVK</sequence>
<proteinExistence type="predicted"/>
<dbReference type="EMBL" id="GL832970">
    <property type="protein sequence ID" value="EGD75037.1"/>
    <property type="molecule type" value="Genomic_DNA"/>
</dbReference>
<dbReference type="PANTHER" id="PTHR23528:SF1">
    <property type="entry name" value="MAJOR FACILITATOR SUPERFAMILY (MFS) PROFILE DOMAIN-CONTAINING PROTEIN"/>
    <property type="match status" value="1"/>
</dbReference>
<dbReference type="RefSeq" id="XP_004992681.1">
    <property type="nucleotide sequence ID" value="XM_004992624.1"/>
</dbReference>
<feature type="transmembrane region" description="Helical" evidence="2">
    <location>
        <begin position="103"/>
        <end position="127"/>
    </location>
</feature>
<reference evidence="4" key="1">
    <citation type="submission" date="2009-08" db="EMBL/GenBank/DDBJ databases">
        <title>Annotation of Salpingoeca rosetta.</title>
        <authorList>
            <consortium name="The Broad Institute Genome Sequencing Platform"/>
            <person name="Russ C."/>
            <person name="Cuomo C."/>
            <person name="Burger G."/>
            <person name="Gray M.W."/>
            <person name="Holland P.W.H."/>
            <person name="King N."/>
            <person name="Lang F.B.F."/>
            <person name="Roger A.J."/>
            <person name="Ruiz-Trillo I."/>
            <person name="Young S.K."/>
            <person name="Zeng Q."/>
            <person name="Gargeya S."/>
            <person name="Alvarado L."/>
            <person name="Berlin A."/>
            <person name="Chapman S.B."/>
            <person name="Chen Z."/>
            <person name="Freedman E."/>
            <person name="Gellesch M."/>
            <person name="Goldberg J."/>
            <person name="Griggs A."/>
            <person name="Gujja S."/>
            <person name="Heilman E."/>
            <person name="Heiman D."/>
            <person name="Howarth C."/>
            <person name="Mehta T."/>
            <person name="Neiman D."/>
            <person name="Pearson M."/>
            <person name="Roberts A."/>
            <person name="Saif S."/>
            <person name="Shea T."/>
            <person name="Shenoy N."/>
            <person name="Sisk P."/>
            <person name="Stolte C."/>
            <person name="Sykes S."/>
            <person name="White J."/>
            <person name="Yandava C."/>
            <person name="Haas B."/>
            <person name="Nusbaum C."/>
            <person name="Birren B."/>
        </authorList>
    </citation>
    <scope>NUCLEOTIDE SEQUENCE [LARGE SCALE GENOMIC DNA]</scope>
    <source>
        <strain evidence="4">ATCC 50818</strain>
    </source>
</reference>
<name>F2UEI7_SALR5</name>
<dbReference type="SUPFAM" id="SSF103473">
    <property type="entry name" value="MFS general substrate transporter"/>
    <property type="match status" value="1"/>
</dbReference>
<dbReference type="AlphaFoldDB" id="F2UEI7"/>
<comment type="subcellular location">
    <subcellularLocation>
        <location evidence="1">Membrane</location>
        <topology evidence="1">Multi-pass membrane protein</topology>
    </subcellularLocation>
</comment>
<dbReference type="eggNOG" id="ENOG502S2XZ">
    <property type="taxonomic scope" value="Eukaryota"/>
</dbReference>
<dbReference type="InParanoid" id="F2UEI7"/>
<dbReference type="KEGG" id="sre:PTSG_07262"/>
<feature type="transmembrane region" description="Helical" evidence="2">
    <location>
        <begin position="502"/>
        <end position="522"/>
    </location>
</feature>
<evidence type="ECO:0000256" key="1">
    <source>
        <dbReference type="ARBA" id="ARBA00004141"/>
    </source>
</evidence>
<keyword evidence="5" id="KW-1185">Reference proteome</keyword>
<dbReference type="Proteomes" id="UP000007799">
    <property type="component" value="Unassembled WGS sequence"/>
</dbReference>
<dbReference type="InterPro" id="IPR036259">
    <property type="entry name" value="MFS_trans_sf"/>
</dbReference>
<feature type="transmembrane region" description="Helical" evidence="2">
    <location>
        <begin position="263"/>
        <end position="282"/>
    </location>
</feature>
<feature type="transmembrane region" description="Helical" evidence="2">
    <location>
        <begin position="423"/>
        <end position="445"/>
    </location>
</feature>
<feature type="transmembrane region" description="Helical" evidence="2">
    <location>
        <begin position="69"/>
        <end position="91"/>
    </location>
</feature>
<keyword evidence="2" id="KW-0472">Membrane</keyword>
<protein>
    <submittedName>
        <fullName evidence="4">Permease transporter</fullName>
    </submittedName>
</protein>
<evidence type="ECO:0000313" key="5">
    <source>
        <dbReference type="Proteomes" id="UP000007799"/>
    </source>
</evidence>
<dbReference type="GeneID" id="16073252"/>
<keyword evidence="2" id="KW-1133">Transmembrane helix</keyword>
<dbReference type="STRING" id="946362.F2UEI7"/>
<feature type="transmembrane region" description="Helical" evidence="2">
    <location>
        <begin position="457"/>
        <end position="476"/>
    </location>
</feature>
<feature type="transmembrane region" description="Helical" evidence="2">
    <location>
        <begin position="324"/>
        <end position="343"/>
    </location>
</feature>
<evidence type="ECO:0000256" key="2">
    <source>
        <dbReference type="SAM" id="Phobius"/>
    </source>
</evidence>
<feature type="domain" description="Major facilitator superfamily (MFS) profile" evidence="3">
    <location>
        <begin position="321"/>
        <end position="529"/>
    </location>
</feature>
<organism evidence="5">
    <name type="scientific">Salpingoeca rosetta (strain ATCC 50818 / BSB-021)</name>
    <dbReference type="NCBI Taxonomy" id="946362"/>
    <lineage>
        <taxon>Eukaryota</taxon>
        <taxon>Choanoflagellata</taxon>
        <taxon>Craspedida</taxon>
        <taxon>Salpingoecidae</taxon>
        <taxon>Salpingoeca</taxon>
    </lineage>
</organism>
<dbReference type="Pfam" id="PF07690">
    <property type="entry name" value="MFS_1"/>
    <property type="match status" value="1"/>
</dbReference>